<proteinExistence type="predicted"/>
<evidence type="ECO:0000313" key="2">
    <source>
        <dbReference type="Proteomes" id="UP000595512"/>
    </source>
</evidence>
<dbReference type="InterPro" id="IPR008878">
    <property type="entry name" value="Transposase_IS66_Orf2"/>
</dbReference>
<accession>A0AB37HF03</accession>
<evidence type="ECO:0000313" key="1">
    <source>
        <dbReference type="EMBL" id="QQX26341.1"/>
    </source>
</evidence>
<dbReference type="Proteomes" id="UP000595512">
    <property type="component" value="Chromosome"/>
</dbReference>
<sequence length="85" mass="10394">MLKEVTVDRVYLAQGVTDLRKSIDGLVALVKEEFELDLFLRVYLFFVTARDKLKILQWDHNGFWLYYRRLERGNFHWYQIIIRVL</sequence>
<dbReference type="EMBL" id="CP066701">
    <property type="protein sequence ID" value="QQX26341.1"/>
    <property type="molecule type" value="Genomic_DNA"/>
</dbReference>
<dbReference type="PANTHER" id="PTHR36455:SF1">
    <property type="entry name" value="BLR8292 PROTEIN"/>
    <property type="match status" value="1"/>
</dbReference>
<reference evidence="1 2" key="1">
    <citation type="submission" date="2020-12" db="EMBL/GenBank/DDBJ databases">
        <title>Taxonomic evaluation of the Bacillus sporothermodurans group of bacteria based on whole genome sequences.</title>
        <authorList>
            <person name="Fiedler G."/>
            <person name="Herbstmann A.-D."/>
            <person name="Doll E."/>
            <person name="Wenning M."/>
            <person name="Brinks E."/>
            <person name="Kabisch J."/>
            <person name="Breitenwieser F."/>
            <person name="Lappann M."/>
            <person name="Boehnlein C."/>
            <person name="Franz C."/>
        </authorList>
    </citation>
    <scope>NUCLEOTIDE SEQUENCE [LARGE SCALE GENOMIC DNA]</scope>
    <source>
        <strain evidence="1 2">DSM 10599</strain>
    </source>
</reference>
<dbReference type="KEGG" id="hspo:JGZ69_05595"/>
<organism evidence="1 2">
    <name type="scientific">Heyndrickxia sporothermodurans</name>
    <dbReference type="NCBI Taxonomy" id="46224"/>
    <lineage>
        <taxon>Bacteria</taxon>
        <taxon>Bacillati</taxon>
        <taxon>Bacillota</taxon>
        <taxon>Bacilli</taxon>
        <taxon>Bacillales</taxon>
        <taxon>Bacillaceae</taxon>
        <taxon>Heyndrickxia</taxon>
    </lineage>
</organism>
<dbReference type="PANTHER" id="PTHR36455">
    <property type="match status" value="1"/>
</dbReference>
<dbReference type="RefSeq" id="WP_202299892.1">
    <property type="nucleotide sequence ID" value="NZ_CP066701.1"/>
</dbReference>
<dbReference type="AlphaFoldDB" id="A0AB37HF03"/>
<protein>
    <submittedName>
        <fullName evidence="1">IS66 family insertion sequence element accessory protein TnpB</fullName>
    </submittedName>
</protein>
<dbReference type="NCBIfam" id="NF033819">
    <property type="entry name" value="IS66_TnpB"/>
    <property type="match status" value="1"/>
</dbReference>
<gene>
    <name evidence="1" type="primary">tnpB</name>
    <name evidence="1" type="ORF">JGZ69_05595</name>
</gene>
<dbReference type="Pfam" id="PF05717">
    <property type="entry name" value="TnpB_IS66"/>
    <property type="match status" value="1"/>
</dbReference>
<name>A0AB37HF03_9BACI</name>